<dbReference type="GO" id="GO:0008270">
    <property type="term" value="F:zinc ion binding"/>
    <property type="evidence" value="ECO:0007669"/>
    <property type="project" value="InterPro"/>
</dbReference>
<dbReference type="Gene3D" id="4.10.240.10">
    <property type="entry name" value="Zn(2)-C6 fungal-type DNA-binding domain"/>
    <property type="match status" value="1"/>
</dbReference>
<dbReference type="PROSITE" id="PS00463">
    <property type="entry name" value="ZN2_CY6_FUNGAL_1"/>
    <property type="match status" value="1"/>
</dbReference>
<evidence type="ECO:0000313" key="7">
    <source>
        <dbReference type="Proteomes" id="UP000019804"/>
    </source>
</evidence>
<accession>A0A017S770</accession>
<gene>
    <name evidence="6" type="ORF">EURHEDRAFT_169992</name>
</gene>
<dbReference type="RefSeq" id="XP_040636576.1">
    <property type="nucleotide sequence ID" value="XM_040777840.1"/>
</dbReference>
<dbReference type="Proteomes" id="UP000019804">
    <property type="component" value="Unassembled WGS sequence"/>
</dbReference>
<keyword evidence="1" id="KW-0805">Transcription regulation</keyword>
<dbReference type="InterPro" id="IPR036864">
    <property type="entry name" value="Zn2-C6_fun-type_DNA-bd_sf"/>
</dbReference>
<organism evidence="6 7">
    <name type="scientific">Aspergillus ruber (strain CBS 135680)</name>
    <dbReference type="NCBI Taxonomy" id="1388766"/>
    <lineage>
        <taxon>Eukaryota</taxon>
        <taxon>Fungi</taxon>
        <taxon>Dikarya</taxon>
        <taxon>Ascomycota</taxon>
        <taxon>Pezizomycotina</taxon>
        <taxon>Eurotiomycetes</taxon>
        <taxon>Eurotiomycetidae</taxon>
        <taxon>Eurotiales</taxon>
        <taxon>Aspergillaceae</taxon>
        <taxon>Aspergillus</taxon>
        <taxon>Aspergillus subgen. Aspergillus</taxon>
    </lineage>
</organism>
<name>A0A017S770_ASPRC</name>
<evidence type="ECO:0000256" key="2">
    <source>
        <dbReference type="ARBA" id="ARBA00023125"/>
    </source>
</evidence>
<evidence type="ECO:0000256" key="4">
    <source>
        <dbReference type="ARBA" id="ARBA00023242"/>
    </source>
</evidence>
<dbReference type="SMART" id="SM00066">
    <property type="entry name" value="GAL4"/>
    <property type="match status" value="1"/>
</dbReference>
<protein>
    <recommendedName>
        <fullName evidence="5">Zn(2)-C6 fungal-type domain-containing protein</fullName>
    </recommendedName>
</protein>
<keyword evidence="3" id="KW-0804">Transcription</keyword>
<feature type="domain" description="Zn(2)-C6 fungal-type" evidence="5">
    <location>
        <begin position="12"/>
        <end position="40"/>
    </location>
</feature>
<dbReference type="AlphaFoldDB" id="A0A017S770"/>
<evidence type="ECO:0000259" key="5">
    <source>
        <dbReference type="PROSITE" id="PS50048"/>
    </source>
</evidence>
<dbReference type="GeneID" id="63692964"/>
<evidence type="ECO:0000256" key="1">
    <source>
        <dbReference type="ARBA" id="ARBA00023015"/>
    </source>
</evidence>
<evidence type="ECO:0000313" key="6">
    <source>
        <dbReference type="EMBL" id="EYE92888.1"/>
    </source>
</evidence>
<dbReference type="SUPFAM" id="SSF57701">
    <property type="entry name" value="Zn2/Cys6 DNA-binding domain"/>
    <property type="match status" value="1"/>
</dbReference>
<dbReference type="InterPro" id="IPR001138">
    <property type="entry name" value="Zn2Cys6_DnaBD"/>
</dbReference>
<dbReference type="PROSITE" id="PS50048">
    <property type="entry name" value="ZN2_CY6_FUNGAL_2"/>
    <property type="match status" value="1"/>
</dbReference>
<keyword evidence="4" id="KW-0539">Nucleus</keyword>
<dbReference type="Pfam" id="PF00172">
    <property type="entry name" value="Zn_clus"/>
    <property type="match status" value="1"/>
</dbReference>
<dbReference type="GO" id="GO:0003677">
    <property type="term" value="F:DNA binding"/>
    <property type="evidence" value="ECO:0007669"/>
    <property type="project" value="UniProtKB-KW"/>
</dbReference>
<keyword evidence="7" id="KW-1185">Reference proteome</keyword>
<keyword evidence="2" id="KW-0238">DNA-binding</keyword>
<sequence>MQSGRKTRNRTPCQYCKTSKRKCDRTGSHCSRCRRLNLECIPSTTAEWRVNGINSTSQHAPSPDGVTRTRQMRGANHTLSGCSVELSTSPVPGEYLESEGAATLHSSEAIDCNILGAIADPLSSTIYGSCILFLLQDKIAHGRHQKKP</sequence>
<dbReference type="EMBL" id="KK088434">
    <property type="protein sequence ID" value="EYE92888.1"/>
    <property type="molecule type" value="Genomic_DNA"/>
</dbReference>
<dbReference type="HOGENOM" id="CLU_1758443_0_0_1"/>
<dbReference type="CDD" id="cd00067">
    <property type="entry name" value="GAL4"/>
    <property type="match status" value="1"/>
</dbReference>
<reference evidence="7" key="1">
    <citation type="journal article" date="2014" name="Nat. Commun.">
        <title>Genomic adaptations of the halophilic Dead Sea filamentous fungus Eurotium rubrum.</title>
        <authorList>
            <person name="Kis-Papo T."/>
            <person name="Weig A.R."/>
            <person name="Riley R."/>
            <person name="Persoh D."/>
            <person name="Salamov A."/>
            <person name="Sun H."/>
            <person name="Lipzen A."/>
            <person name="Wasser S.P."/>
            <person name="Rambold G."/>
            <person name="Grigoriev I.V."/>
            <person name="Nevo E."/>
        </authorList>
    </citation>
    <scope>NUCLEOTIDE SEQUENCE [LARGE SCALE GENOMIC DNA]</scope>
    <source>
        <strain evidence="7">CBS 135680</strain>
    </source>
</reference>
<evidence type="ECO:0000256" key="3">
    <source>
        <dbReference type="ARBA" id="ARBA00023163"/>
    </source>
</evidence>
<dbReference type="GO" id="GO:0000981">
    <property type="term" value="F:DNA-binding transcription factor activity, RNA polymerase II-specific"/>
    <property type="evidence" value="ECO:0007669"/>
    <property type="project" value="InterPro"/>
</dbReference>
<dbReference type="OrthoDB" id="4159781at2759"/>
<proteinExistence type="predicted"/>